<reference evidence="2 3" key="1">
    <citation type="journal article" date="2021" name="Front. Microbiol.">
        <title>Aerobic Denitrification and Heterotrophic Sulfur Oxidation in the Genus Halomonas Revealed by Six Novel Species Characterizations and Genome-Based Analysis.</title>
        <authorList>
            <person name="Wang L."/>
            <person name="Shao Z."/>
        </authorList>
    </citation>
    <scope>NUCLEOTIDE SEQUENCE [LARGE SCALE GENOMIC DNA]</scope>
    <source>
        <strain evidence="2 3">MCCC 1A11081</strain>
    </source>
</reference>
<dbReference type="EMBL" id="JABFTX010000003">
    <property type="protein sequence ID" value="MCE8004229.1"/>
    <property type="molecule type" value="Genomic_DNA"/>
</dbReference>
<feature type="chain" id="PRO_5047253230" evidence="1">
    <location>
        <begin position="21"/>
        <end position="114"/>
    </location>
</feature>
<gene>
    <name evidence="2" type="ORF">HOP53_15425</name>
</gene>
<keyword evidence="3" id="KW-1185">Reference proteome</keyword>
<evidence type="ECO:0000313" key="3">
    <source>
        <dbReference type="Proteomes" id="UP001320168"/>
    </source>
</evidence>
<organism evidence="2 3">
    <name type="scientific">Billgrantia ethanolica</name>
    <dbReference type="NCBI Taxonomy" id="2733486"/>
    <lineage>
        <taxon>Bacteria</taxon>
        <taxon>Pseudomonadati</taxon>
        <taxon>Pseudomonadota</taxon>
        <taxon>Gammaproteobacteria</taxon>
        <taxon>Oceanospirillales</taxon>
        <taxon>Halomonadaceae</taxon>
        <taxon>Billgrantia</taxon>
    </lineage>
</organism>
<feature type="signal peptide" evidence="1">
    <location>
        <begin position="1"/>
        <end position="20"/>
    </location>
</feature>
<dbReference type="InterPro" id="IPR011231">
    <property type="entry name" value="Phage_VT1-Sakai_H0018"/>
</dbReference>
<dbReference type="Proteomes" id="UP001320168">
    <property type="component" value="Unassembled WGS sequence"/>
</dbReference>
<comment type="caution">
    <text evidence="2">The sequence shown here is derived from an EMBL/GenBank/DDBJ whole genome shotgun (WGS) entry which is preliminary data.</text>
</comment>
<protein>
    <submittedName>
        <fullName evidence="2">DUF2190 family protein</fullName>
    </submittedName>
</protein>
<proteinExistence type="predicted"/>
<dbReference type="Pfam" id="PF09956">
    <property type="entry name" value="Phage_cement_2"/>
    <property type="match status" value="1"/>
</dbReference>
<dbReference type="RefSeq" id="WP_234270860.1">
    <property type="nucleotide sequence ID" value="NZ_JABFTX010000003.1"/>
</dbReference>
<evidence type="ECO:0000256" key="1">
    <source>
        <dbReference type="SAM" id="SignalP"/>
    </source>
</evidence>
<keyword evidence="1" id="KW-0732">Signal</keyword>
<sequence>MSQKIVLLALTATAAGAVSAHRFVGYDGAQVDTAGAKALGVSVSDAVDGDDLAVDVIGTTVVETGGAFSAGDDLVADASGRAIVNPEVGGEVVQAHALDDAGGAGEFIEVLLVR</sequence>
<evidence type="ECO:0000313" key="2">
    <source>
        <dbReference type="EMBL" id="MCE8004229.1"/>
    </source>
</evidence>
<accession>A0ABS9A5W2</accession>
<name>A0ABS9A5W2_9GAMM</name>